<comment type="caution">
    <text evidence="2">The sequence shown here is derived from an EMBL/GenBank/DDBJ whole genome shotgun (WGS) entry which is preliminary data.</text>
</comment>
<keyword evidence="3" id="KW-1185">Reference proteome</keyword>
<name>A0AAV4TSP9_CAEEX</name>
<dbReference type="EMBL" id="BPLR01011860">
    <property type="protein sequence ID" value="GIY49633.1"/>
    <property type="molecule type" value="Genomic_DNA"/>
</dbReference>
<sequence>MSNSLANDPTNHVIKGNPRFLQKPPFQLAFQQIHLLINLKKKNPAGYVSVIFFACFSLDSSKVPPKNRMDSDMFWSKCPPQKMEWIQISFGAKVSLQKWNGFRYALLASCQAWARTQPTMRLKGAPRFLQKPPFRPAAKAPTKNGMDLVDRSKSNPKNGMDSDMFWSKSTPKKWNGFRYVLNFGWLLLESESLWIGKNTNSGDLLVNYREPISIKIH</sequence>
<reference evidence="2 3" key="1">
    <citation type="submission" date="2021-06" db="EMBL/GenBank/DDBJ databases">
        <title>Caerostris extrusa draft genome.</title>
        <authorList>
            <person name="Kono N."/>
            <person name="Arakawa K."/>
        </authorList>
    </citation>
    <scope>NUCLEOTIDE SEQUENCE [LARGE SCALE GENOMIC DNA]</scope>
</reference>
<organism evidence="2 3">
    <name type="scientific">Caerostris extrusa</name>
    <name type="common">Bark spider</name>
    <name type="synonym">Caerostris bankana</name>
    <dbReference type="NCBI Taxonomy" id="172846"/>
    <lineage>
        <taxon>Eukaryota</taxon>
        <taxon>Metazoa</taxon>
        <taxon>Ecdysozoa</taxon>
        <taxon>Arthropoda</taxon>
        <taxon>Chelicerata</taxon>
        <taxon>Arachnida</taxon>
        <taxon>Araneae</taxon>
        <taxon>Araneomorphae</taxon>
        <taxon>Entelegynae</taxon>
        <taxon>Araneoidea</taxon>
        <taxon>Araneidae</taxon>
        <taxon>Caerostris</taxon>
    </lineage>
</organism>
<accession>A0AAV4TSP9</accession>
<dbReference type="Proteomes" id="UP001054945">
    <property type="component" value="Unassembled WGS sequence"/>
</dbReference>
<dbReference type="AlphaFoldDB" id="A0AAV4TSP9"/>
<proteinExistence type="predicted"/>
<evidence type="ECO:0000313" key="3">
    <source>
        <dbReference type="Proteomes" id="UP001054945"/>
    </source>
</evidence>
<feature type="region of interest" description="Disordered" evidence="1">
    <location>
        <begin position="133"/>
        <end position="162"/>
    </location>
</feature>
<evidence type="ECO:0000256" key="1">
    <source>
        <dbReference type="SAM" id="MobiDB-lite"/>
    </source>
</evidence>
<protein>
    <submittedName>
        <fullName evidence="2">Uncharacterized protein</fullName>
    </submittedName>
</protein>
<evidence type="ECO:0000313" key="2">
    <source>
        <dbReference type="EMBL" id="GIY49633.1"/>
    </source>
</evidence>
<gene>
    <name evidence="2" type="ORF">CEXT_699561</name>
</gene>